<feature type="region of interest" description="Disordered" evidence="1">
    <location>
        <begin position="79"/>
        <end position="106"/>
    </location>
</feature>
<dbReference type="Proteomes" id="UP001153269">
    <property type="component" value="Unassembled WGS sequence"/>
</dbReference>
<proteinExistence type="predicted"/>
<feature type="transmembrane region" description="Helical" evidence="2">
    <location>
        <begin position="21"/>
        <end position="42"/>
    </location>
</feature>
<keyword evidence="2" id="KW-1133">Transmembrane helix</keyword>
<reference evidence="3" key="1">
    <citation type="submission" date="2020-03" db="EMBL/GenBank/DDBJ databases">
        <authorList>
            <person name="Weist P."/>
        </authorList>
    </citation>
    <scope>NUCLEOTIDE SEQUENCE</scope>
</reference>
<name>A0A9N7TS12_PLEPL</name>
<dbReference type="AlphaFoldDB" id="A0A9N7TS12"/>
<protein>
    <submittedName>
        <fullName evidence="3">Uncharacterized protein</fullName>
    </submittedName>
</protein>
<keyword evidence="2" id="KW-0472">Membrane</keyword>
<dbReference type="EMBL" id="CADEAL010000298">
    <property type="protein sequence ID" value="CAB1418000.1"/>
    <property type="molecule type" value="Genomic_DNA"/>
</dbReference>
<evidence type="ECO:0000256" key="1">
    <source>
        <dbReference type="SAM" id="MobiDB-lite"/>
    </source>
</evidence>
<evidence type="ECO:0000256" key="2">
    <source>
        <dbReference type="SAM" id="Phobius"/>
    </source>
</evidence>
<keyword evidence="4" id="KW-1185">Reference proteome</keyword>
<keyword evidence="2" id="KW-0812">Transmembrane</keyword>
<gene>
    <name evidence="3" type="ORF">PLEPLA_LOCUS5822</name>
</gene>
<sequence>MNLRMQGRCPCKIDLADTSPPSIYAIHSILLCISHTLISLITCLWMDGGLGLTAGPLPAVLAIAICLVSSRKLEQPSLEEAWSSSSPSSPSLPNLVLTSQLAQHKH</sequence>
<accession>A0A9N7TS12</accession>
<feature type="transmembrane region" description="Helical" evidence="2">
    <location>
        <begin position="48"/>
        <end position="68"/>
    </location>
</feature>
<organism evidence="3 4">
    <name type="scientific">Pleuronectes platessa</name>
    <name type="common">European plaice</name>
    <dbReference type="NCBI Taxonomy" id="8262"/>
    <lineage>
        <taxon>Eukaryota</taxon>
        <taxon>Metazoa</taxon>
        <taxon>Chordata</taxon>
        <taxon>Craniata</taxon>
        <taxon>Vertebrata</taxon>
        <taxon>Euteleostomi</taxon>
        <taxon>Actinopterygii</taxon>
        <taxon>Neopterygii</taxon>
        <taxon>Teleostei</taxon>
        <taxon>Neoteleostei</taxon>
        <taxon>Acanthomorphata</taxon>
        <taxon>Carangaria</taxon>
        <taxon>Pleuronectiformes</taxon>
        <taxon>Pleuronectoidei</taxon>
        <taxon>Pleuronectidae</taxon>
        <taxon>Pleuronectes</taxon>
    </lineage>
</organism>
<feature type="compositionally biased region" description="Low complexity" evidence="1">
    <location>
        <begin position="79"/>
        <end position="99"/>
    </location>
</feature>
<comment type="caution">
    <text evidence="3">The sequence shown here is derived from an EMBL/GenBank/DDBJ whole genome shotgun (WGS) entry which is preliminary data.</text>
</comment>
<evidence type="ECO:0000313" key="4">
    <source>
        <dbReference type="Proteomes" id="UP001153269"/>
    </source>
</evidence>
<evidence type="ECO:0000313" key="3">
    <source>
        <dbReference type="EMBL" id="CAB1418000.1"/>
    </source>
</evidence>